<dbReference type="AlphaFoldDB" id="A0AAJ0EHG6"/>
<keyword evidence="3" id="KW-1185">Reference proteome</keyword>
<feature type="region of interest" description="Disordered" evidence="1">
    <location>
        <begin position="1"/>
        <end position="28"/>
    </location>
</feature>
<protein>
    <submittedName>
        <fullName evidence="2">Uncharacterized protein</fullName>
    </submittedName>
</protein>
<feature type="compositionally biased region" description="Low complexity" evidence="1">
    <location>
        <begin position="13"/>
        <end position="25"/>
    </location>
</feature>
<name>A0AAJ0EHG6_9PEZI</name>
<accession>A0AAJ0EHG6</accession>
<sequence>MSQDICPSNHVFSPTSIPCSPSSSPDQLSARQARVGCDGSVWWWWTYSIPVCVSCSFLYRERNATQTQPTMGSVGPGGGKVS</sequence>
<dbReference type="GeneID" id="85475309"/>
<proteinExistence type="predicted"/>
<evidence type="ECO:0000313" key="3">
    <source>
        <dbReference type="Proteomes" id="UP001243989"/>
    </source>
</evidence>
<gene>
    <name evidence="2" type="ORF">BDP81DRAFT_428678</name>
</gene>
<evidence type="ECO:0000313" key="2">
    <source>
        <dbReference type="EMBL" id="KAK1636940.1"/>
    </source>
</evidence>
<dbReference type="RefSeq" id="XP_060445547.1">
    <property type="nucleotide sequence ID" value="XM_060590447.1"/>
</dbReference>
<evidence type="ECO:0000256" key="1">
    <source>
        <dbReference type="SAM" id="MobiDB-lite"/>
    </source>
</evidence>
<dbReference type="EMBL" id="JAHMHQ010000010">
    <property type="protein sequence ID" value="KAK1636940.1"/>
    <property type="molecule type" value="Genomic_DNA"/>
</dbReference>
<comment type="caution">
    <text evidence="2">The sequence shown here is derived from an EMBL/GenBank/DDBJ whole genome shotgun (WGS) entry which is preliminary data.</text>
</comment>
<feature type="compositionally biased region" description="Polar residues" evidence="1">
    <location>
        <begin position="1"/>
        <end position="12"/>
    </location>
</feature>
<organism evidence="2 3">
    <name type="scientific">Colletotrichum phormii</name>
    <dbReference type="NCBI Taxonomy" id="359342"/>
    <lineage>
        <taxon>Eukaryota</taxon>
        <taxon>Fungi</taxon>
        <taxon>Dikarya</taxon>
        <taxon>Ascomycota</taxon>
        <taxon>Pezizomycotina</taxon>
        <taxon>Sordariomycetes</taxon>
        <taxon>Hypocreomycetidae</taxon>
        <taxon>Glomerellales</taxon>
        <taxon>Glomerellaceae</taxon>
        <taxon>Colletotrichum</taxon>
        <taxon>Colletotrichum acutatum species complex</taxon>
    </lineage>
</organism>
<reference evidence="2" key="1">
    <citation type="submission" date="2021-06" db="EMBL/GenBank/DDBJ databases">
        <title>Comparative genomics, transcriptomics and evolutionary studies reveal genomic signatures of adaptation to plant cell wall in hemibiotrophic fungi.</title>
        <authorList>
            <consortium name="DOE Joint Genome Institute"/>
            <person name="Baroncelli R."/>
            <person name="Diaz J.F."/>
            <person name="Benocci T."/>
            <person name="Peng M."/>
            <person name="Battaglia E."/>
            <person name="Haridas S."/>
            <person name="Andreopoulos W."/>
            <person name="Labutti K."/>
            <person name="Pangilinan J."/>
            <person name="Floch G.L."/>
            <person name="Makela M.R."/>
            <person name="Henrissat B."/>
            <person name="Grigoriev I.V."/>
            <person name="Crouch J.A."/>
            <person name="De Vries R.P."/>
            <person name="Sukno S.A."/>
            <person name="Thon M.R."/>
        </authorList>
    </citation>
    <scope>NUCLEOTIDE SEQUENCE</scope>
    <source>
        <strain evidence="2">CBS 102054</strain>
    </source>
</reference>
<dbReference type="Proteomes" id="UP001243989">
    <property type="component" value="Unassembled WGS sequence"/>
</dbReference>